<protein>
    <submittedName>
        <fullName evidence="1">Uncharacterized protein</fullName>
    </submittedName>
</protein>
<evidence type="ECO:0000313" key="1">
    <source>
        <dbReference type="EMBL" id="XBG66486.1"/>
    </source>
</evidence>
<dbReference type="RefSeq" id="WP_347939104.1">
    <property type="nucleotide sequence ID" value="NZ_CP157197.1"/>
</dbReference>
<dbReference type="KEGG" id="rof:AAGW17_01070"/>
<reference evidence="1" key="1">
    <citation type="submission" date="2024-05" db="EMBL/GenBank/DDBJ databases">
        <title>Characterization of a novel Rickettsia species. (Rickettsia oklahomia sp. nov.) from Amblyomma americanum ticks.</title>
        <authorList>
            <person name="Korla P.K."/>
            <person name="Karounos M."/>
            <person name="Wilson J.M."/>
            <person name="Little S.E."/>
            <person name="Qurollo B.A."/>
        </authorList>
    </citation>
    <scope>NUCLEOTIDE SEQUENCE</scope>
    <source>
        <strain evidence="1">Oklahoma-10</strain>
    </source>
</reference>
<accession>A0AAU7BYM4</accession>
<dbReference type="AlphaFoldDB" id="A0AAU7BYM4"/>
<proteinExistence type="predicted"/>
<dbReference type="EMBL" id="CP157197">
    <property type="protein sequence ID" value="XBG66486.1"/>
    <property type="molecule type" value="Genomic_DNA"/>
</dbReference>
<organism evidence="1">
    <name type="scientific">Rickettsia oklahomensis</name>
    <dbReference type="NCBI Taxonomy" id="3141789"/>
    <lineage>
        <taxon>Bacteria</taxon>
        <taxon>Pseudomonadati</taxon>
        <taxon>Pseudomonadota</taxon>
        <taxon>Alphaproteobacteria</taxon>
        <taxon>Rickettsiales</taxon>
        <taxon>Rickettsiaceae</taxon>
        <taxon>Rickettsieae</taxon>
        <taxon>Rickettsia</taxon>
        <taxon>belli group</taxon>
    </lineage>
</organism>
<gene>
    <name evidence="1" type="ORF">AAGW17_01070</name>
</gene>
<name>A0AAU7BYM4_9RICK</name>
<dbReference type="InterPro" id="IPR012338">
    <property type="entry name" value="Beta-lactam/transpept-like"/>
</dbReference>
<dbReference type="Gene3D" id="3.40.710.10">
    <property type="entry name" value="DD-peptidase/beta-lactamase superfamily"/>
    <property type="match status" value="1"/>
</dbReference>
<sequence length="52" mass="6309">MKIAISLMDYDDRLLIDNTHPKLPFKEGDVDYLKVWKQTQIPKDWMKNNCIW</sequence>